<dbReference type="SUPFAM" id="SSF53756">
    <property type="entry name" value="UDP-Glycosyltransferase/glycogen phosphorylase"/>
    <property type="match status" value="1"/>
</dbReference>
<proteinExistence type="predicted"/>
<dbReference type="RefSeq" id="WP_104506788.1">
    <property type="nucleotide sequence ID" value="NZ_JACIGC010000005.1"/>
</dbReference>
<dbReference type="Gene3D" id="3.40.50.2000">
    <property type="entry name" value="Glycogen Phosphorylase B"/>
    <property type="match status" value="2"/>
</dbReference>
<keyword evidence="5" id="KW-1185">Reference proteome</keyword>
<feature type="domain" description="Glycosyltransferase subfamily 4-like N-terminal" evidence="3">
    <location>
        <begin position="26"/>
        <end position="202"/>
    </location>
</feature>
<dbReference type="Pfam" id="PF13692">
    <property type="entry name" value="Glyco_trans_1_4"/>
    <property type="match status" value="1"/>
</dbReference>
<dbReference type="InterPro" id="IPR028098">
    <property type="entry name" value="Glyco_trans_4-like_N"/>
</dbReference>
<dbReference type="PANTHER" id="PTHR12526:SF510">
    <property type="entry name" value="D-INOSITOL 3-PHOSPHATE GLYCOSYLTRANSFERASE"/>
    <property type="match status" value="1"/>
</dbReference>
<evidence type="ECO:0000259" key="3">
    <source>
        <dbReference type="Pfam" id="PF13439"/>
    </source>
</evidence>
<evidence type="ECO:0000313" key="5">
    <source>
        <dbReference type="Proteomes" id="UP000239089"/>
    </source>
</evidence>
<keyword evidence="1" id="KW-0328">Glycosyltransferase</keyword>
<comment type="caution">
    <text evidence="4">The sequence shown here is derived from an EMBL/GenBank/DDBJ whole genome shotgun (WGS) entry which is preliminary data.</text>
</comment>
<gene>
    <name evidence="4" type="ORF">CCR94_05070</name>
</gene>
<dbReference type="GO" id="GO:0016757">
    <property type="term" value="F:glycosyltransferase activity"/>
    <property type="evidence" value="ECO:0007669"/>
    <property type="project" value="UniProtKB-KW"/>
</dbReference>
<dbReference type="EMBL" id="NHSJ01000038">
    <property type="protein sequence ID" value="PPQ32554.1"/>
    <property type="molecule type" value="Genomic_DNA"/>
</dbReference>
<accession>A0A2S6ND81</accession>
<name>A0A2S6ND81_9HYPH</name>
<evidence type="ECO:0000256" key="1">
    <source>
        <dbReference type="ARBA" id="ARBA00022676"/>
    </source>
</evidence>
<dbReference type="OrthoDB" id="9807414at2"/>
<evidence type="ECO:0000313" key="4">
    <source>
        <dbReference type="EMBL" id="PPQ32554.1"/>
    </source>
</evidence>
<protein>
    <recommendedName>
        <fullName evidence="3">Glycosyltransferase subfamily 4-like N-terminal domain-containing protein</fullName>
    </recommendedName>
</protein>
<dbReference type="AlphaFoldDB" id="A0A2S6ND81"/>
<dbReference type="Proteomes" id="UP000239089">
    <property type="component" value="Unassembled WGS sequence"/>
</dbReference>
<dbReference type="CDD" id="cd03801">
    <property type="entry name" value="GT4_PimA-like"/>
    <property type="match status" value="1"/>
</dbReference>
<reference evidence="4 5" key="1">
    <citation type="journal article" date="2018" name="Arch. Microbiol.">
        <title>New insights into the metabolic potential of the phototrophic purple bacterium Rhodopila globiformis DSM 161(T) from its draft genome sequence and evidence for a vanadium-dependent nitrogenase.</title>
        <authorList>
            <person name="Imhoff J.F."/>
            <person name="Rahn T."/>
            <person name="Kunzel S."/>
            <person name="Neulinger S.C."/>
        </authorList>
    </citation>
    <scope>NUCLEOTIDE SEQUENCE [LARGE SCALE GENOMIC DNA]</scope>
    <source>
        <strain evidence="4 5">DSM 16996</strain>
    </source>
</reference>
<dbReference type="PANTHER" id="PTHR12526">
    <property type="entry name" value="GLYCOSYLTRANSFERASE"/>
    <property type="match status" value="1"/>
</dbReference>
<dbReference type="Pfam" id="PF13439">
    <property type="entry name" value="Glyco_transf_4"/>
    <property type="match status" value="1"/>
</dbReference>
<sequence>MIGAPLESGRGSAALDLLIVLPSTSFGGAEKHTQDLCEAFAAAGMRVSLLSTAECLDHPAWRDAAQGTMSGKIGAKIGAPIEWRDTDTFEANVARQKTCIEQVLRARRADCAIVCAPWPHYALGLQEALAEHGVPHLTVAHLFPRPGTQAWSELPVMLGFGGGAQESHSAWVGVSWPVARRIEHMFQLPPHSATHIANGVDVVPLAPDERRRRQADARARLGLEPDRNIVLVLGRLDAAKGADLLPDLAEGLADLDALVVVAGAGALRAALETSPAAQAGVLRLVGHANNVSDWLFAADALLMPSRLEGHPLVFLEAAARRCPVVATDAALECYGQAKHQLALVAPTDDVAALTAQTRLALTDRNAGAARVDHAFATVRRDDKAAMISAYKSLLRRLIARELLRARNPAAPASEARHGG</sequence>
<organism evidence="4 5">
    <name type="scientific">Rhodoblastus sphagnicola</name>
    <dbReference type="NCBI Taxonomy" id="333368"/>
    <lineage>
        <taxon>Bacteria</taxon>
        <taxon>Pseudomonadati</taxon>
        <taxon>Pseudomonadota</taxon>
        <taxon>Alphaproteobacteria</taxon>
        <taxon>Hyphomicrobiales</taxon>
        <taxon>Rhodoblastaceae</taxon>
        <taxon>Rhodoblastus</taxon>
    </lineage>
</organism>
<evidence type="ECO:0000256" key="2">
    <source>
        <dbReference type="ARBA" id="ARBA00022679"/>
    </source>
</evidence>
<keyword evidence="2" id="KW-0808">Transferase</keyword>